<keyword evidence="2" id="KW-1185">Reference proteome</keyword>
<organism evidence="1 2">
    <name type="scientific">Legionella maceachernii</name>
    <dbReference type="NCBI Taxonomy" id="466"/>
    <lineage>
        <taxon>Bacteria</taxon>
        <taxon>Pseudomonadati</taxon>
        <taxon>Pseudomonadota</taxon>
        <taxon>Gammaproteobacteria</taxon>
        <taxon>Legionellales</taxon>
        <taxon>Legionellaceae</taxon>
        <taxon>Legionella</taxon>
    </lineage>
</organism>
<dbReference type="RefSeq" id="WP_058450954.1">
    <property type="nucleotide sequence ID" value="NZ_CAAAIB010000006.1"/>
</dbReference>
<evidence type="ECO:0000313" key="1">
    <source>
        <dbReference type="EMBL" id="KTD31808.1"/>
    </source>
</evidence>
<dbReference type="PATRIC" id="fig|466.6.peg.117"/>
<dbReference type="EMBL" id="LNYL01000003">
    <property type="protein sequence ID" value="KTD31808.1"/>
    <property type="molecule type" value="Genomic_DNA"/>
</dbReference>
<dbReference type="AlphaFoldDB" id="A0A0W0WHM8"/>
<reference evidence="1 2" key="1">
    <citation type="submission" date="2015-11" db="EMBL/GenBank/DDBJ databases">
        <title>Genomic analysis of 38 Legionella species identifies large and diverse effector repertoires.</title>
        <authorList>
            <person name="Burstein D."/>
            <person name="Amaro F."/>
            <person name="Zusman T."/>
            <person name="Lifshitz Z."/>
            <person name="Cohen O."/>
            <person name="Gilbert J.A."/>
            <person name="Pupko T."/>
            <person name="Shuman H.A."/>
            <person name="Segal G."/>
        </authorList>
    </citation>
    <scope>NUCLEOTIDE SEQUENCE [LARGE SCALE GENOMIC DNA]</scope>
    <source>
        <strain evidence="1 2">PX-1-G2-E2</strain>
    </source>
</reference>
<dbReference type="OrthoDB" id="9957523at2"/>
<dbReference type="Proteomes" id="UP000054908">
    <property type="component" value="Unassembled WGS sequence"/>
</dbReference>
<proteinExistence type="predicted"/>
<name>A0A0W0WHM8_9GAMM</name>
<sequence>MFLKYIVDLEILIQEARKKYSERQLTKANEVLKNVFGLLNQQDYYTDEIEIDSLRGSGQYAKRLSLVIHDYCDLINKIYFTQTYGLLKDCNRLISEGNLAQAGVLLNTVKKQANKLYQFYVNALQSGLESAPAYIDFPQALYYLKHHIRESEEHHSQVFAKKVCNNFMNFAANQSALGLDLSFRAQSTNGRNRYCQFSPASVPFSESFVEDLVDQTEFGMN</sequence>
<evidence type="ECO:0000313" key="2">
    <source>
        <dbReference type="Proteomes" id="UP000054908"/>
    </source>
</evidence>
<protein>
    <submittedName>
        <fullName evidence="1">Uncharacterized protein</fullName>
    </submittedName>
</protein>
<accession>A0A0W0WHM8</accession>
<gene>
    <name evidence="1" type="ORF">Lmac_0112</name>
</gene>
<comment type="caution">
    <text evidence="1">The sequence shown here is derived from an EMBL/GenBank/DDBJ whole genome shotgun (WGS) entry which is preliminary data.</text>
</comment>